<dbReference type="RefSeq" id="XP_017781498.1">
    <property type="nucleotide sequence ID" value="XM_017926009.1"/>
</dbReference>
<dbReference type="SMART" id="SM00360">
    <property type="entry name" value="RRM"/>
    <property type="match status" value="2"/>
</dbReference>
<dbReference type="PROSITE" id="PS50102">
    <property type="entry name" value="RRM"/>
    <property type="match status" value="2"/>
</dbReference>
<dbReference type="InterPro" id="IPR035979">
    <property type="entry name" value="RBD_domain_sf"/>
</dbReference>
<evidence type="ECO:0000256" key="2">
    <source>
        <dbReference type="PROSITE-ProRule" id="PRU00176"/>
    </source>
</evidence>
<feature type="region of interest" description="Disordered" evidence="3">
    <location>
        <begin position="180"/>
        <end position="210"/>
    </location>
</feature>
<dbReference type="Pfam" id="PF00076">
    <property type="entry name" value="RRM_1"/>
    <property type="match status" value="2"/>
</dbReference>
<feature type="domain" description="RRM" evidence="4">
    <location>
        <begin position="5"/>
        <end position="80"/>
    </location>
</feature>
<evidence type="ECO:0000256" key="1">
    <source>
        <dbReference type="ARBA" id="ARBA00022884"/>
    </source>
</evidence>
<dbReference type="Proteomes" id="UP000695000">
    <property type="component" value="Unplaced"/>
</dbReference>
<reference evidence="6" key="1">
    <citation type="submission" date="2025-08" db="UniProtKB">
        <authorList>
            <consortium name="RefSeq"/>
        </authorList>
    </citation>
    <scope>IDENTIFICATION</scope>
    <source>
        <tissue evidence="6">Whole Larva</tissue>
    </source>
</reference>
<dbReference type="InterPro" id="IPR000504">
    <property type="entry name" value="RRM_dom"/>
</dbReference>
<keyword evidence="5" id="KW-1185">Reference proteome</keyword>
<dbReference type="GeneID" id="108566220"/>
<evidence type="ECO:0000313" key="6">
    <source>
        <dbReference type="RefSeq" id="XP_017781498.1"/>
    </source>
</evidence>
<evidence type="ECO:0000256" key="3">
    <source>
        <dbReference type="SAM" id="MobiDB-lite"/>
    </source>
</evidence>
<protein>
    <submittedName>
        <fullName evidence="6">RNA-binding protein 40-like</fullName>
    </submittedName>
</protein>
<sequence length="417" mass="47573">MVCEDTLKVKNLPKSLTNDEKEDFLRFFGATYTKLITSKLKEKTVAFAKFETKQLAKSVLHRLHQSKVLDTILYVEYAQHDIGYSKLQLKSDKSDDVKNKKFYKAFITKINAFNSSVAFNQPPPPYLQYEYPKANRSTINNIAHALASVPKFYTQVLHLMNKMNLPPPFSVDIADLPIREQPQPKQQQHVNVKESSSESEIESEPDEKRSKDIVVKRTLRQKKAIKRPKFIKPNVIQAGTLHKEQNADQVFDKVNIINRRIELKVNSECLDSKIESNGPDSSTVTEMEIAEDEEPKGTFISDKELSANRIPLKDLTVLPVFKDYHPGVPSCRLYIKNIAKSVEQSDLEYIYGKYNVAGDSTESSNFDIRLMQEGRMKGQAFVTFRSIEMAQKALVNSNGFILKDKPLVVVYGKTITK</sequence>
<proteinExistence type="predicted"/>
<dbReference type="CDD" id="cd12239">
    <property type="entry name" value="RRM2_RBM40_like"/>
    <property type="match status" value="1"/>
</dbReference>
<dbReference type="Gene3D" id="3.30.70.330">
    <property type="match status" value="2"/>
</dbReference>
<feature type="domain" description="RRM" evidence="4">
    <location>
        <begin position="331"/>
        <end position="414"/>
    </location>
</feature>
<dbReference type="PANTHER" id="PTHR16105">
    <property type="entry name" value="RNA-BINDING REGION-CONTAINING PROTEIN 3"/>
    <property type="match status" value="1"/>
</dbReference>
<dbReference type="SUPFAM" id="SSF54928">
    <property type="entry name" value="RNA-binding domain, RBD"/>
    <property type="match status" value="2"/>
</dbReference>
<accession>A0ABM1N3U8</accession>
<dbReference type="PANTHER" id="PTHR16105:SF0">
    <property type="entry name" value="RNA-BINDING REGION-CONTAINING PROTEIN 3"/>
    <property type="match status" value="1"/>
</dbReference>
<dbReference type="InterPro" id="IPR045164">
    <property type="entry name" value="RBM41/RNPC3"/>
</dbReference>
<evidence type="ECO:0000259" key="4">
    <source>
        <dbReference type="PROSITE" id="PS50102"/>
    </source>
</evidence>
<name>A0ABM1N3U8_NICVS</name>
<dbReference type="InterPro" id="IPR012677">
    <property type="entry name" value="Nucleotide-bd_a/b_plait_sf"/>
</dbReference>
<evidence type="ECO:0000313" key="5">
    <source>
        <dbReference type="Proteomes" id="UP000695000"/>
    </source>
</evidence>
<keyword evidence="1 2" id="KW-0694">RNA-binding</keyword>
<gene>
    <name evidence="6" type="primary">LOC108566220</name>
</gene>
<organism evidence="5 6">
    <name type="scientific">Nicrophorus vespilloides</name>
    <name type="common">Boreal carrion beetle</name>
    <dbReference type="NCBI Taxonomy" id="110193"/>
    <lineage>
        <taxon>Eukaryota</taxon>
        <taxon>Metazoa</taxon>
        <taxon>Ecdysozoa</taxon>
        <taxon>Arthropoda</taxon>
        <taxon>Hexapoda</taxon>
        <taxon>Insecta</taxon>
        <taxon>Pterygota</taxon>
        <taxon>Neoptera</taxon>
        <taxon>Endopterygota</taxon>
        <taxon>Coleoptera</taxon>
        <taxon>Polyphaga</taxon>
        <taxon>Staphyliniformia</taxon>
        <taxon>Silphidae</taxon>
        <taxon>Nicrophorinae</taxon>
        <taxon>Nicrophorus</taxon>
    </lineage>
</organism>